<sequence length="86" mass="9940">MDKELIDAISFVQMSKYRIKVLIDLEDGLKIPSIIAESTNIRINHISRTLKELRDKNLVIVLNPDKKQGRLYQITSLGKQVLKHIQ</sequence>
<name>A0A644U8W1_9ZZZZ</name>
<protein>
    <recommendedName>
        <fullName evidence="2">ArnR1-like winged helix-turn-helix domain-containing protein</fullName>
    </recommendedName>
</protein>
<evidence type="ECO:0008006" key="2">
    <source>
        <dbReference type="Google" id="ProtNLM"/>
    </source>
</evidence>
<dbReference type="Gene3D" id="1.10.10.10">
    <property type="entry name" value="Winged helix-like DNA-binding domain superfamily/Winged helix DNA-binding domain"/>
    <property type="match status" value="1"/>
</dbReference>
<reference evidence="1" key="1">
    <citation type="submission" date="2019-08" db="EMBL/GenBank/DDBJ databases">
        <authorList>
            <person name="Kucharzyk K."/>
            <person name="Murdoch R.W."/>
            <person name="Higgins S."/>
            <person name="Loffler F."/>
        </authorList>
    </citation>
    <scope>NUCLEOTIDE SEQUENCE</scope>
</reference>
<dbReference type="InterPro" id="IPR036388">
    <property type="entry name" value="WH-like_DNA-bd_sf"/>
</dbReference>
<gene>
    <name evidence="1" type="ORF">SDC9_21210</name>
</gene>
<accession>A0A644U8W1</accession>
<dbReference type="InterPro" id="IPR036390">
    <property type="entry name" value="WH_DNA-bd_sf"/>
</dbReference>
<dbReference type="AlphaFoldDB" id="A0A644U8W1"/>
<dbReference type="SUPFAM" id="SSF46785">
    <property type="entry name" value="Winged helix' DNA-binding domain"/>
    <property type="match status" value="1"/>
</dbReference>
<evidence type="ECO:0000313" key="1">
    <source>
        <dbReference type="EMBL" id="MPL75386.1"/>
    </source>
</evidence>
<proteinExistence type="predicted"/>
<comment type="caution">
    <text evidence="1">The sequence shown here is derived from an EMBL/GenBank/DDBJ whole genome shotgun (WGS) entry which is preliminary data.</text>
</comment>
<organism evidence="1">
    <name type="scientific">bioreactor metagenome</name>
    <dbReference type="NCBI Taxonomy" id="1076179"/>
    <lineage>
        <taxon>unclassified sequences</taxon>
        <taxon>metagenomes</taxon>
        <taxon>ecological metagenomes</taxon>
    </lineage>
</organism>
<dbReference type="EMBL" id="VSSQ01000088">
    <property type="protein sequence ID" value="MPL75386.1"/>
    <property type="molecule type" value="Genomic_DNA"/>
</dbReference>